<reference evidence="10 11" key="1">
    <citation type="submission" date="2017-04" db="EMBL/GenBank/DDBJ databases">
        <title>Comparative genome analysis of Subtercola boreus.</title>
        <authorList>
            <person name="Cho Y.-J."/>
            <person name="Cho A."/>
            <person name="Kim O.-S."/>
            <person name="Lee J.-I."/>
        </authorList>
    </citation>
    <scope>NUCLEOTIDE SEQUENCE [LARGE SCALE GENOMIC DNA]</scope>
    <source>
        <strain evidence="10 11">K300</strain>
    </source>
</reference>
<feature type="transmembrane region" description="Helical" evidence="8">
    <location>
        <begin position="116"/>
        <end position="136"/>
    </location>
</feature>
<evidence type="ECO:0000313" key="10">
    <source>
        <dbReference type="EMBL" id="RFA06470.1"/>
    </source>
</evidence>
<evidence type="ECO:0000256" key="4">
    <source>
        <dbReference type="ARBA" id="ARBA00022519"/>
    </source>
</evidence>
<dbReference type="AlphaFoldDB" id="A0A3E0VAU2"/>
<keyword evidence="3" id="KW-1003">Cell membrane</keyword>
<feature type="transmembrane region" description="Helical" evidence="8">
    <location>
        <begin position="12"/>
        <end position="38"/>
    </location>
</feature>
<feature type="transmembrane region" description="Helical" evidence="8">
    <location>
        <begin position="311"/>
        <end position="333"/>
    </location>
</feature>
<feature type="domain" description="ABC transmembrane type-1" evidence="9">
    <location>
        <begin position="54"/>
        <end position="235"/>
    </location>
</feature>
<evidence type="ECO:0000259" key="9">
    <source>
        <dbReference type="PROSITE" id="PS50928"/>
    </source>
</evidence>
<feature type="transmembrane region" description="Helical" evidence="8">
    <location>
        <begin position="425"/>
        <end position="446"/>
    </location>
</feature>
<dbReference type="Pfam" id="PF00528">
    <property type="entry name" value="BPD_transp_1"/>
    <property type="match status" value="2"/>
</dbReference>
<dbReference type="OrthoDB" id="5100908at2"/>
<feature type="transmembrane region" description="Helical" evidence="8">
    <location>
        <begin position="58"/>
        <end position="79"/>
    </location>
</feature>
<dbReference type="Proteomes" id="UP000256486">
    <property type="component" value="Unassembled WGS sequence"/>
</dbReference>
<keyword evidence="7 8" id="KW-0472">Membrane</keyword>
<sequence>MGIGRLRPSLLLVVVAVLAAVMLLPVGYVVAIGFQVGWPTLAPLVFRPKVGELLVNTVLLIVLGVPVTVMLGVGGAWLVERTTLPGRRVWAVLLAAPLAIPAFVSSYGWVSAIPSIGGIGGGLIVATLAYYPLVYLPAVATIRRLDPELEESARALGLGSWRVFARVVLPQLRLAVWGGGLVVALHLLSEYGAFALIRFDTFTTAIVVQYQSTFAGPAASALGIVLAGLCLLLLLGESTTRGAARYARVGSGAARPAVLQRLGRATPVALAALVVLLVAALGVPLASLVRWLSVGDPWSQRELPGAILQTAGLAVIGAIVTVLVALPIAWLTIRHPGRLPRLLESAYYLASSLPAIIIALGLVTITIRIVPALYQSVFTVVLAYVIIFLPRALVSLRAGIAQAPVALEEAARSLGRSPLVARAQVTLPLILPALGAGAALVGLGAANELTATLLLAPSGTRTLATQFWSASTSVAYSDAAPYALLLIALSLPSVAILFLQTRKRAR</sequence>
<feature type="transmembrane region" description="Helical" evidence="8">
    <location>
        <begin position="345"/>
        <end position="367"/>
    </location>
</feature>
<feature type="domain" description="ABC transmembrane type-1" evidence="9">
    <location>
        <begin position="307"/>
        <end position="497"/>
    </location>
</feature>
<accession>A0A3E0VAU2</accession>
<feature type="transmembrane region" description="Helical" evidence="8">
    <location>
        <begin position="214"/>
        <end position="235"/>
    </location>
</feature>
<keyword evidence="6 8" id="KW-1133">Transmembrane helix</keyword>
<dbReference type="EMBL" id="NBWZ01000002">
    <property type="protein sequence ID" value="RFA06470.1"/>
    <property type="molecule type" value="Genomic_DNA"/>
</dbReference>
<dbReference type="InterPro" id="IPR035906">
    <property type="entry name" value="MetI-like_sf"/>
</dbReference>
<dbReference type="SUPFAM" id="SSF161098">
    <property type="entry name" value="MetI-like"/>
    <property type="match status" value="2"/>
</dbReference>
<dbReference type="PANTHER" id="PTHR43357">
    <property type="entry name" value="INNER MEMBRANE ABC TRANSPORTER PERMEASE PROTEIN YDCV"/>
    <property type="match status" value="1"/>
</dbReference>
<keyword evidence="11" id="KW-1185">Reference proteome</keyword>
<comment type="subcellular location">
    <subcellularLocation>
        <location evidence="1">Cell inner membrane</location>
        <topology evidence="1">Multi-pass membrane protein</topology>
    </subcellularLocation>
    <subcellularLocation>
        <location evidence="8">Cell membrane</location>
        <topology evidence="8">Multi-pass membrane protein</topology>
    </subcellularLocation>
</comment>
<evidence type="ECO:0000256" key="3">
    <source>
        <dbReference type="ARBA" id="ARBA00022475"/>
    </source>
</evidence>
<evidence type="ECO:0000256" key="1">
    <source>
        <dbReference type="ARBA" id="ARBA00004429"/>
    </source>
</evidence>
<dbReference type="GO" id="GO:0005886">
    <property type="term" value="C:plasma membrane"/>
    <property type="evidence" value="ECO:0007669"/>
    <property type="project" value="UniProtKB-SubCell"/>
</dbReference>
<evidence type="ECO:0000313" key="11">
    <source>
        <dbReference type="Proteomes" id="UP000256486"/>
    </source>
</evidence>
<evidence type="ECO:0000256" key="8">
    <source>
        <dbReference type="RuleBase" id="RU363032"/>
    </source>
</evidence>
<feature type="transmembrane region" description="Helical" evidence="8">
    <location>
        <begin position="268"/>
        <end position="291"/>
    </location>
</feature>
<feature type="transmembrane region" description="Helical" evidence="8">
    <location>
        <begin position="479"/>
        <end position="499"/>
    </location>
</feature>
<evidence type="ECO:0000256" key="5">
    <source>
        <dbReference type="ARBA" id="ARBA00022692"/>
    </source>
</evidence>
<keyword evidence="4" id="KW-0997">Cell inner membrane</keyword>
<dbReference type="CDD" id="cd06261">
    <property type="entry name" value="TM_PBP2"/>
    <property type="match status" value="2"/>
</dbReference>
<protein>
    <submittedName>
        <fullName evidence="10">Iron ABC transporter permease</fullName>
    </submittedName>
</protein>
<dbReference type="Gene3D" id="1.10.3720.10">
    <property type="entry name" value="MetI-like"/>
    <property type="match status" value="2"/>
</dbReference>
<dbReference type="InterPro" id="IPR000515">
    <property type="entry name" value="MetI-like"/>
</dbReference>
<keyword evidence="2 8" id="KW-0813">Transport</keyword>
<evidence type="ECO:0000256" key="2">
    <source>
        <dbReference type="ARBA" id="ARBA00022448"/>
    </source>
</evidence>
<feature type="transmembrane region" description="Helical" evidence="8">
    <location>
        <begin position="91"/>
        <end position="110"/>
    </location>
</feature>
<dbReference type="GO" id="GO:0055085">
    <property type="term" value="P:transmembrane transport"/>
    <property type="evidence" value="ECO:0007669"/>
    <property type="project" value="InterPro"/>
</dbReference>
<feature type="transmembrane region" description="Helical" evidence="8">
    <location>
        <begin position="174"/>
        <end position="194"/>
    </location>
</feature>
<name>A0A3E0VAU2_9MICO</name>
<dbReference type="PANTHER" id="PTHR43357:SF3">
    <property type="entry name" value="FE(3+)-TRANSPORT SYSTEM PERMEASE PROTEIN FBPB 2"/>
    <property type="match status" value="1"/>
</dbReference>
<organism evidence="10 11">
    <name type="scientific">Subtercola boreus</name>
    <dbReference type="NCBI Taxonomy" id="120213"/>
    <lineage>
        <taxon>Bacteria</taxon>
        <taxon>Bacillati</taxon>
        <taxon>Actinomycetota</taxon>
        <taxon>Actinomycetes</taxon>
        <taxon>Micrococcales</taxon>
        <taxon>Microbacteriaceae</taxon>
        <taxon>Subtercola</taxon>
    </lineage>
</organism>
<gene>
    <name evidence="10" type="ORF">B7R54_19030</name>
</gene>
<comment type="caution">
    <text evidence="10">The sequence shown here is derived from an EMBL/GenBank/DDBJ whole genome shotgun (WGS) entry which is preliminary data.</text>
</comment>
<proteinExistence type="inferred from homology"/>
<evidence type="ECO:0000256" key="6">
    <source>
        <dbReference type="ARBA" id="ARBA00022989"/>
    </source>
</evidence>
<comment type="similarity">
    <text evidence="8">Belongs to the binding-protein-dependent transport system permease family.</text>
</comment>
<feature type="transmembrane region" description="Helical" evidence="8">
    <location>
        <begin position="373"/>
        <end position="394"/>
    </location>
</feature>
<evidence type="ECO:0000256" key="7">
    <source>
        <dbReference type="ARBA" id="ARBA00023136"/>
    </source>
</evidence>
<dbReference type="PROSITE" id="PS50928">
    <property type="entry name" value="ABC_TM1"/>
    <property type="match status" value="2"/>
</dbReference>
<keyword evidence="5 8" id="KW-0812">Transmembrane</keyword>
<dbReference type="RefSeq" id="WP_116416850.1">
    <property type="nucleotide sequence ID" value="NZ_NBWZ01000002.1"/>
</dbReference>